<reference evidence="4" key="1">
    <citation type="submission" date="2016-10" db="EMBL/GenBank/DDBJ databases">
        <title>Comparative genomics uncovers the prolific and rare metabolic potential of the cyanobacterial genus Moorea.</title>
        <authorList>
            <person name="Leao T."/>
            <person name="Castelao G."/>
            <person name="Korobeynikov A."/>
            <person name="Monroe E.A."/>
            <person name="Podell S."/>
            <person name="Glukhov E."/>
            <person name="Allen E."/>
            <person name="Gerwick W.H."/>
            <person name="Gerwick L."/>
        </authorList>
    </citation>
    <scope>NUCLEOTIDE SEQUENCE [LARGE SCALE GENOMIC DNA]</scope>
    <source>
        <strain evidence="4">JHB</strain>
    </source>
</reference>
<keyword evidence="2" id="KW-0560">Oxidoreductase</keyword>
<dbReference type="InterPro" id="IPR002347">
    <property type="entry name" value="SDR_fam"/>
</dbReference>
<dbReference type="PRINTS" id="PR00080">
    <property type="entry name" value="SDRFAMILY"/>
</dbReference>
<evidence type="ECO:0000313" key="3">
    <source>
        <dbReference type="EMBL" id="AOY83021.1"/>
    </source>
</evidence>
<dbReference type="Proteomes" id="UP000176944">
    <property type="component" value="Chromosome"/>
</dbReference>
<dbReference type="PRINTS" id="PR00081">
    <property type="entry name" value="GDHRDH"/>
</dbReference>
<gene>
    <name evidence="3" type="ORF">BJP36_27005</name>
</gene>
<organism evidence="3 4">
    <name type="scientific">Moorena producens (strain JHB)</name>
    <dbReference type="NCBI Taxonomy" id="1454205"/>
    <lineage>
        <taxon>Bacteria</taxon>
        <taxon>Bacillati</taxon>
        <taxon>Cyanobacteriota</taxon>
        <taxon>Cyanophyceae</taxon>
        <taxon>Coleofasciculales</taxon>
        <taxon>Coleofasciculaceae</taxon>
        <taxon>Moorena</taxon>
    </lineage>
</organism>
<dbReference type="AlphaFoldDB" id="A0A1D9G636"/>
<proteinExistence type="inferred from homology"/>
<dbReference type="EMBL" id="CP017708">
    <property type="protein sequence ID" value="AOY83021.1"/>
    <property type="molecule type" value="Genomic_DNA"/>
</dbReference>
<dbReference type="Gene3D" id="3.40.50.720">
    <property type="entry name" value="NAD(P)-binding Rossmann-like Domain"/>
    <property type="match status" value="1"/>
</dbReference>
<dbReference type="PANTHER" id="PTHR42760:SF115">
    <property type="entry name" value="3-OXOACYL-[ACYL-CARRIER-PROTEIN] REDUCTASE FABG"/>
    <property type="match status" value="1"/>
</dbReference>
<comment type="similarity">
    <text evidence="1">Belongs to the short-chain dehydrogenases/reductases (SDR) family.</text>
</comment>
<evidence type="ECO:0000313" key="4">
    <source>
        <dbReference type="Proteomes" id="UP000176944"/>
    </source>
</evidence>
<dbReference type="Pfam" id="PF13561">
    <property type="entry name" value="adh_short_C2"/>
    <property type="match status" value="1"/>
</dbReference>
<dbReference type="GO" id="GO:0016616">
    <property type="term" value="F:oxidoreductase activity, acting on the CH-OH group of donors, NAD or NADP as acceptor"/>
    <property type="evidence" value="ECO:0007669"/>
    <property type="project" value="TreeGrafter"/>
</dbReference>
<name>A0A1D9G636_MOOP1</name>
<dbReference type="PANTHER" id="PTHR42760">
    <property type="entry name" value="SHORT-CHAIN DEHYDROGENASES/REDUCTASES FAMILY MEMBER"/>
    <property type="match status" value="1"/>
</dbReference>
<accession>A0A1D9G636</accession>
<evidence type="ECO:0000256" key="2">
    <source>
        <dbReference type="ARBA" id="ARBA00023002"/>
    </source>
</evidence>
<evidence type="ECO:0000256" key="1">
    <source>
        <dbReference type="ARBA" id="ARBA00006484"/>
    </source>
</evidence>
<sequence>MTRLANKTAVITGGSTGIGFETAKQFIAQGARVIITGQNETRLNAAADALGENAIPVKADVRSRSVAFWPSLTDLDHLAAQVEATFGKLDILFANAGIGYFAPIEQVDEAFYDNQFDINVKGVFFTVQKLVGLLNEGASIILNASAVNEKGVPMGSLYFATKAAVRSFARSLAAELAPRQIRVNAVSPGIVRTNFESKLGLPDGAFEGFMEAVKEAAPLHGLWATLREREGKPEEIAQAVVFLASNESSYVTAVDLVVDGGYMNV</sequence>
<dbReference type="InterPro" id="IPR036291">
    <property type="entry name" value="NAD(P)-bd_dom_sf"/>
</dbReference>
<protein>
    <submittedName>
        <fullName evidence="3">SDR family oxidoreductase</fullName>
    </submittedName>
</protein>
<dbReference type="CDD" id="cd05233">
    <property type="entry name" value="SDR_c"/>
    <property type="match status" value="1"/>
</dbReference>
<dbReference type="SUPFAM" id="SSF51735">
    <property type="entry name" value="NAD(P)-binding Rossmann-fold domains"/>
    <property type="match status" value="1"/>
</dbReference>
<dbReference type="FunFam" id="3.40.50.720:FF:000084">
    <property type="entry name" value="Short-chain dehydrogenase reductase"/>
    <property type="match status" value="1"/>
</dbReference>